<evidence type="ECO:0000313" key="2">
    <source>
        <dbReference type="EMBL" id="KAG8560250.1"/>
    </source>
</evidence>
<feature type="transmembrane region" description="Helical" evidence="1">
    <location>
        <begin position="20"/>
        <end position="41"/>
    </location>
</feature>
<comment type="caution">
    <text evidence="2">The sequence shown here is derived from an EMBL/GenBank/DDBJ whole genome shotgun (WGS) entry which is preliminary data.</text>
</comment>
<keyword evidence="1" id="KW-0472">Membrane</keyword>
<dbReference type="AlphaFoldDB" id="A0AAV7ALA3"/>
<gene>
    <name evidence="2" type="ORF">GDO81_014857</name>
</gene>
<accession>A0AAV7ALA3</accession>
<dbReference type="EMBL" id="WNYA01000007">
    <property type="protein sequence ID" value="KAG8560250.1"/>
    <property type="molecule type" value="Genomic_DNA"/>
</dbReference>
<keyword evidence="3" id="KW-1185">Reference proteome</keyword>
<evidence type="ECO:0000313" key="3">
    <source>
        <dbReference type="Proteomes" id="UP000824782"/>
    </source>
</evidence>
<reference evidence="2" key="1">
    <citation type="thesis" date="2020" institute="ProQuest LLC" country="789 East Eisenhower Parkway, Ann Arbor, MI, USA">
        <title>Comparative Genomics and Chromosome Evolution.</title>
        <authorList>
            <person name="Mudd A.B."/>
        </authorList>
    </citation>
    <scope>NUCLEOTIDE SEQUENCE</scope>
    <source>
        <strain evidence="2">237g6f4</strain>
        <tissue evidence="2">Blood</tissue>
    </source>
</reference>
<keyword evidence="1" id="KW-1133">Transmembrane helix</keyword>
<organism evidence="2 3">
    <name type="scientific">Engystomops pustulosus</name>
    <name type="common">Tungara frog</name>
    <name type="synonym">Physalaemus pustulosus</name>
    <dbReference type="NCBI Taxonomy" id="76066"/>
    <lineage>
        <taxon>Eukaryota</taxon>
        <taxon>Metazoa</taxon>
        <taxon>Chordata</taxon>
        <taxon>Craniata</taxon>
        <taxon>Vertebrata</taxon>
        <taxon>Euteleostomi</taxon>
        <taxon>Amphibia</taxon>
        <taxon>Batrachia</taxon>
        <taxon>Anura</taxon>
        <taxon>Neobatrachia</taxon>
        <taxon>Hyloidea</taxon>
        <taxon>Leptodactylidae</taxon>
        <taxon>Leiuperinae</taxon>
        <taxon>Engystomops</taxon>
    </lineage>
</organism>
<dbReference type="Proteomes" id="UP000824782">
    <property type="component" value="Unassembled WGS sequence"/>
</dbReference>
<name>A0AAV7ALA3_ENGPU</name>
<sequence length="99" mass="11712">MVHIPVMDSSSSWLLLHPRLVGVIPYFILVLQYMKVCIPLCDTRPFHLRNTWKNLANFLLCDTRPFHLRNSWRTWPTSPYVTQGPSIYEILGRTWPNFP</sequence>
<proteinExistence type="predicted"/>
<keyword evidence="1" id="KW-0812">Transmembrane</keyword>
<evidence type="ECO:0000256" key="1">
    <source>
        <dbReference type="SAM" id="Phobius"/>
    </source>
</evidence>
<protein>
    <submittedName>
        <fullName evidence="2">Uncharacterized protein</fullName>
    </submittedName>
</protein>